<evidence type="ECO:0000259" key="4">
    <source>
        <dbReference type="Pfam" id="PF00326"/>
    </source>
</evidence>
<protein>
    <submittedName>
        <fullName evidence="5">Dipeptidyl aminopeptidase/acylaminoacyl peptidase</fullName>
    </submittedName>
</protein>
<evidence type="ECO:0000256" key="1">
    <source>
        <dbReference type="ARBA" id="ARBA00022801"/>
    </source>
</evidence>
<dbReference type="SUPFAM" id="SSF50993">
    <property type="entry name" value="Peptidase/esterase 'gauge' domain"/>
    <property type="match status" value="1"/>
</dbReference>
<dbReference type="Gene3D" id="3.40.50.1820">
    <property type="entry name" value="alpha/beta hydrolase"/>
    <property type="match status" value="1"/>
</dbReference>
<dbReference type="InterPro" id="IPR001375">
    <property type="entry name" value="Peptidase_S9_cat"/>
</dbReference>
<feature type="signal peptide" evidence="3">
    <location>
        <begin position="1"/>
        <end position="29"/>
    </location>
</feature>
<keyword evidence="6" id="KW-1185">Reference proteome</keyword>
<dbReference type="GO" id="GO:0006508">
    <property type="term" value="P:proteolysis"/>
    <property type="evidence" value="ECO:0007669"/>
    <property type="project" value="InterPro"/>
</dbReference>
<evidence type="ECO:0000256" key="3">
    <source>
        <dbReference type="SAM" id="SignalP"/>
    </source>
</evidence>
<sequence>MTLLQPLPRRLRLAALAAISLSLALPAMAAERLEVGNRVTEGVPELPADLIERLDRYQNTRPASFAGWASDGELLISTRFGETNQVHRVRAPLGMREQLSFQKEPVSSVRAQPGSNGRGFVFGKDVGGSEFWQLYHYDLETRSTRLLTDGGRSRNEQPIWSPDGRLLAWSSTARNGRDSDIWVRSLDGDARAVLTEGGNWYANDFSADGKRLLVQRYISINESQPGEVDLATGKLERFPVEGGKAAFGGLRYAPDGEGIYFISDENSEFRRLRYHRPGQPVQVLTADLDWNVVAFDIASDGRHLAYASNEDGIFRLHVLSLPDHRPVPLPELPVGVIGGMGFSPDGQRIALTLNSAVTPSDVYVVDLAARSLTRWTEGEVGGLDASRFVAPTLIRYESFDGLSIPAFYYRPAGVPAERKLPVVINIHGGPEAQALPVFSPAIQFMLDELQVAVLVPNVRGSAGYGKTYLDLDNGIKRKDSVKDIGALLDWIAQQPGLDADKVGVSGGSYGGYMVLATLVDYADRLAAGINVVGISHFSTFLKNTESYRRDLRRAEYGDERDPEIATFFEEIAPLNNAEKIRSPLFVAQGANDPRVPLSEADQIVDAVQGNGGDVWYLVFKDEGHGFAKKTNADYFSAASMLFWQKHLLGE</sequence>
<accession>A0A1G6UAU7</accession>
<dbReference type="GO" id="GO:0004252">
    <property type="term" value="F:serine-type endopeptidase activity"/>
    <property type="evidence" value="ECO:0007669"/>
    <property type="project" value="TreeGrafter"/>
</dbReference>
<name>A0A1G6UAU7_9GAMM</name>
<dbReference type="Proteomes" id="UP000199603">
    <property type="component" value="Unassembled WGS sequence"/>
</dbReference>
<dbReference type="STRING" id="265719.SAMN04488509_102221"/>
<dbReference type="AlphaFoldDB" id="A0A1G6UAU7"/>
<dbReference type="GO" id="GO:0004177">
    <property type="term" value="F:aminopeptidase activity"/>
    <property type="evidence" value="ECO:0007669"/>
    <property type="project" value="UniProtKB-KW"/>
</dbReference>
<dbReference type="SUPFAM" id="SSF53474">
    <property type="entry name" value="alpha/beta-Hydrolases"/>
    <property type="match status" value="1"/>
</dbReference>
<dbReference type="Pfam" id="PF00326">
    <property type="entry name" value="Peptidase_S9"/>
    <property type="match status" value="1"/>
</dbReference>
<keyword evidence="2" id="KW-0720">Serine protease</keyword>
<evidence type="ECO:0000313" key="5">
    <source>
        <dbReference type="EMBL" id="SDD37717.1"/>
    </source>
</evidence>
<keyword evidence="5" id="KW-0031">Aminopeptidase</keyword>
<gene>
    <name evidence="5" type="ORF">SAMN04488509_102221</name>
</gene>
<feature type="domain" description="Peptidase S9 prolyl oligopeptidase catalytic" evidence="4">
    <location>
        <begin position="438"/>
        <end position="647"/>
    </location>
</feature>
<evidence type="ECO:0000313" key="6">
    <source>
        <dbReference type="Proteomes" id="UP000199603"/>
    </source>
</evidence>
<dbReference type="InterPro" id="IPR011659">
    <property type="entry name" value="WD40"/>
</dbReference>
<proteinExistence type="predicted"/>
<feature type="chain" id="PRO_5011489146" evidence="3">
    <location>
        <begin position="30"/>
        <end position="650"/>
    </location>
</feature>
<reference evidence="5 6" key="1">
    <citation type="submission" date="2016-10" db="EMBL/GenBank/DDBJ databases">
        <authorList>
            <person name="de Groot N.N."/>
        </authorList>
    </citation>
    <scope>NUCLEOTIDE SEQUENCE [LARGE SCALE GENOMIC DNA]</scope>
    <source>
        <strain evidence="5 6">DSM 16957</strain>
    </source>
</reference>
<dbReference type="Gene3D" id="2.120.10.30">
    <property type="entry name" value="TolB, C-terminal domain"/>
    <property type="match status" value="1"/>
</dbReference>
<keyword evidence="5" id="KW-0645">Protease</keyword>
<keyword evidence="1" id="KW-0378">Hydrolase</keyword>
<dbReference type="RefSeq" id="WP_218121200.1">
    <property type="nucleotide sequence ID" value="NZ_FNAG01000002.1"/>
</dbReference>
<organism evidence="5 6">
    <name type="scientific">Aquimonas voraii</name>
    <dbReference type="NCBI Taxonomy" id="265719"/>
    <lineage>
        <taxon>Bacteria</taxon>
        <taxon>Pseudomonadati</taxon>
        <taxon>Pseudomonadota</taxon>
        <taxon>Gammaproteobacteria</taxon>
        <taxon>Lysobacterales</taxon>
        <taxon>Lysobacteraceae</taxon>
        <taxon>Aquimonas</taxon>
    </lineage>
</organism>
<dbReference type="InterPro" id="IPR029058">
    <property type="entry name" value="AB_hydrolase_fold"/>
</dbReference>
<dbReference type="Pfam" id="PF07676">
    <property type="entry name" value="PD40"/>
    <property type="match status" value="1"/>
</dbReference>
<keyword evidence="3" id="KW-0732">Signal</keyword>
<dbReference type="PANTHER" id="PTHR42776:SF27">
    <property type="entry name" value="DIPEPTIDYL PEPTIDASE FAMILY MEMBER 6"/>
    <property type="match status" value="1"/>
</dbReference>
<dbReference type="InterPro" id="IPR011042">
    <property type="entry name" value="6-blade_b-propeller_TolB-like"/>
</dbReference>
<dbReference type="EMBL" id="FNAG01000002">
    <property type="protein sequence ID" value="SDD37717.1"/>
    <property type="molecule type" value="Genomic_DNA"/>
</dbReference>
<evidence type="ECO:0000256" key="2">
    <source>
        <dbReference type="ARBA" id="ARBA00022825"/>
    </source>
</evidence>
<dbReference type="PANTHER" id="PTHR42776">
    <property type="entry name" value="SERINE PEPTIDASE S9 FAMILY MEMBER"/>
    <property type="match status" value="1"/>
</dbReference>